<feature type="compositionally biased region" description="Low complexity" evidence="1">
    <location>
        <begin position="117"/>
        <end position="131"/>
    </location>
</feature>
<dbReference type="HOGENOM" id="CLU_1263421_0_0_1"/>
<feature type="region of interest" description="Disordered" evidence="1">
    <location>
        <begin position="106"/>
        <end position="131"/>
    </location>
</feature>
<evidence type="ECO:0000313" key="2">
    <source>
        <dbReference type="EnsemblPlants" id="Solyc11g027670.1.1"/>
    </source>
</evidence>
<proteinExistence type="predicted"/>
<name>K4D7B2_SOLLC</name>
<sequence length="219" mass="24197">MRGSAQLPNHGISKITLKVVVFHLRLSAPTYTTPLKSFDKVGLESSSKGSSFPPDSAKPALVDRHRGNLVNPFMQHWAEITLRKHPLGPSQCFVLIKQWDSPCPSPIRHAATRSRRGSSSSSPTTGLGLGSTCPSLRANPFPEVMDPLCTLPFPTLFHRLEVVHLGDLMRLRVRPSMDDIRSPDFQGPPRAHRTPRDVRCSSSSWTLPLAKPIPRWAGC</sequence>
<dbReference type="Gramene" id="Solyc11g027670.1.1">
    <property type="protein sequence ID" value="Solyc11g027670.1.1"/>
    <property type="gene ID" value="Solyc11g027670.1"/>
</dbReference>
<dbReference type="InParanoid" id="K4D7B2"/>
<protein>
    <submittedName>
        <fullName evidence="2">Uncharacterized protein</fullName>
    </submittedName>
</protein>
<reference evidence="2" key="2">
    <citation type="submission" date="2015-06" db="UniProtKB">
        <authorList>
            <consortium name="EnsemblPlants"/>
        </authorList>
    </citation>
    <scope>IDENTIFICATION</scope>
    <source>
        <strain evidence="2">cv. Heinz 1706</strain>
    </source>
</reference>
<dbReference type="PANTHER" id="PTHR34141:SF1">
    <property type="match status" value="1"/>
</dbReference>
<reference evidence="2" key="1">
    <citation type="journal article" date="2012" name="Nature">
        <title>The tomato genome sequence provides insights into fleshy fruit evolution.</title>
        <authorList>
            <consortium name="Tomato Genome Consortium"/>
        </authorList>
    </citation>
    <scope>NUCLEOTIDE SEQUENCE [LARGE SCALE GENOMIC DNA]</scope>
    <source>
        <strain evidence="2">cv. Heinz 1706</strain>
    </source>
</reference>
<evidence type="ECO:0000256" key="1">
    <source>
        <dbReference type="SAM" id="MobiDB-lite"/>
    </source>
</evidence>
<evidence type="ECO:0000313" key="3">
    <source>
        <dbReference type="Proteomes" id="UP000004994"/>
    </source>
</evidence>
<dbReference type="AlphaFoldDB" id="K4D7B2"/>
<dbReference type="PANTHER" id="PTHR34141">
    <property type="match status" value="1"/>
</dbReference>
<dbReference type="eggNOG" id="ENOG502R8XE">
    <property type="taxonomic scope" value="Eukaryota"/>
</dbReference>
<dbReference type="PaxDb" id="4081-Solyc11g027670.1.1"/>
<accession>K4D7B2</accession>
<dbReference type="Proteomes" id="UP000004994">
    <property type="component" value="Chromosome 11"/>
</dbReference>
<dbReference type="EnsemblPlants" id="Solyc11g027670.1.1">
    <property type="protein sequence ID" value="Solyc11g027670.1.1"/>
    <property type="gene ID" value="Solyc11g027670.1"/>
</dbReference>
<keyword evidence="3" id="KW-1185">Reference proteome</keyword>
<organism evidence="2">
    <name type="scientific">Solanum lycopersicum</name>
    <name type="common">Tomato</name>
    <name type="synonym">Lycopersicon esculentum</name>
    <dbReference type="NCBI Taxonomy" id="4081"/>
    <lineage>
        <taxon>Eukaryota</taxon>
        <taxon>Viridiplantae</taxon>
        <taxon>Streptophyta</taxon>
        <taxon>Embryophyta</taxon>
        <taxon>Tracheophyta</taxon>
        <taxon>Spermatophyta</taxon>
        <taxon>Magnoliopsida</taxon>
        <taxon>eudicotyledons</taxon>
        <taxon>Gunneridae</taxon>
        <taxon>Pentapetalae</taxon>
        <taxon>asterids</taxon>
        <taxon>lamiids</taxon>
        <taxon>Solanales</taxon>
        <taxon>Solanaceae</taxon>
        <taxon>Solanoideae</taxon>
        <taxon>Solaneae</taxon>
        <taxon>Solanum</taxon>
        <taxon>Solanum subgen. Lycopersicon</taxon>
    </lineage>
</organism>